<dbReference type="CDD" id="cd19499">
    <property type="entry name" value="RecA-like_ClpB_Hsp104-like"/>
    <property type="match status" value="1"/>
</dbReference>
<dbReference type="InterPro" id="IPR001270">
    <property type="entry name" value="ClpA/B"/>
</dbReference>
<dbReference type="PANTHER" id="PTHR11638:SF111">
    <property type="entry name" value="ATP-DEPENDENT CLP PROTEASE ATP-BINDING SUBUNIT CLPA"/>
    <property type="match status" value="1"/>
</dbReference>
<dbReference type="Gene3D" id="3.40.50.300">
    <property type="entry name" value="P-loop containing nucleotide triphosphate hydrolases"/>
    <property type="match status" value="2"/>
</dbReference>
<dbReference type="PRINTS" id="PR00300">
    <property type="entry name" value="CLPPROTEASEA"/>
</dbReference>
<feature type="domain" description="AAA+ ATPase" evidence="4">
    <location>
        <begin position="33"/>
        <end position="177"/>
    </location>
</feature>
<feature type="non-terminal residue" evidence="6">
    <location>
        <position position="1"/>
    </location>
</feature>
<dbReference type="Gene3D" id="1.10.8.60">
    <property type="match status" value="2"/>
</dbReference>
<dbReference type="PANTHER" id="PTHR11638">
    <property type="entry name" value="ATP-DEPENDENT CLP PROTEASE"/>
    <property type="match status" value="1"/>
</dbReference>
<dbReference type="Pfam" id="PF00004">
    <property type="entry name" value="AAA"/>
    <property type="match status" value="1"/>
</dbReference>
<keyword evidence="7" id="KW-1185">Reference proteome</keyword>
<name>A0ABS2FKC5_9CLOT</name>
<dbReference type="SUPFAM" id="SSF52540">
    <property type="entry name" value="P-loop containing nucleoside triphosphate hydrolases"/>
    <property type="match status" value="2"/>
</dbReference>
<dbReference type="InterPro" id="IPR050130">
    <property type="entry name" value="ClpA_ClpB"/>
</dbReference>
<dbReference type="InterPro" id="IPR028299">
    <property type="entry name" value="ClpA/B_CS2"/>
</dbReference>
<evidence type="ECO:0000259" key="5">
    <source>
        <dbReference type="SMART" id="SM01086"/>
    </source>
</evidence>
<evidence type="ECO:0000313" key="7">
    <source>
        <dbReference type="Proteomes" id="UP000767334"/>
    </source>
</evidence>
<evidence type="ECO:0000256" key="2">
    <source>
        <dbReference type="ARBA" id="ARBA00022840"/>
    </source>
</evidence>
<sequence>NLNEYVKSEFTDPLIGRDDILNRTIQILCRRTKNNPIHVGEPGVGKTAITLGLARLINEGKVPEKIKNAEIFSLDIGATLAGTKYRGDFEERIKKVLNEINNHENPIVYIDEIHTIVGAGSIGGGSLDTSNLLKPYLMEGKIKFIGATTFDEYKKYFEKDKALTRRFQTIEVKETSVEETIKIIQGLKSNYENYHNVKYTDEAIKLAVELSSKYINDRFLPDKAIDIIDEAGSYISMNREDSNEKIIDEKIIEEVISKVCHIPKNTVEKDEISSLKELEDNLEKNIFGQNKAIHEVVRCIKMSRAGLNEENKPISSLLFVGPTGVGKTQLSKTLAESLGVKLIRFDMSEYAEKHAAAKLIGAPPGYVGYEEGGLLTDTIRKNPYCVLLLDEVEKAHPDILNVLLQVMDYATLSDNQGRKADFRNVVLIMTSNAGAKNIGKNIIGFGERVIKGEAIMEEVKKFFSPEFRNRLDKIVVFNHLNNEMALDIARKELNKFNEQLLKKNVKVNFDDKCIDFVANKGISQEYGAREIIRIINQEIKPMLVDEILFGSLSDGGEITLDVKDNKFIYKSV</sequence>
<dbReference type="InterPro" id="IPR019489">
    <property type="entry name" value="Clp_ATPase_C"/>
</dbReference>
<feature type="domain" description="AAA+ ATPase" evidence="4">
    <location>
        <begin position="313"/>
        <end position="481"/>
    </location>
</feature>
<proteinExistence type="predicted"/>
<dbReference type="SMART" id="SM00382">
    <property type="entry name" value="AAA"/>
    <property type="match status" value="2"/>
</dbReference>
<evidence type="ECO:0000256" key="3">
    <source>
        <dbReference type="ARBA" id="ARBA00023186"/>
    </source>
</evidence>
<dbReference type="EMBL" id="JACJLL010000157">
    <property type="protein sequence ID" value="MBM6820746.1"/>
    <property type="molecule type" value="Genomic_DNA"/>
</dbReference>
<dbReference type="PROSITE" id="PS00871">
    <property type="entry name" value="CLPAB_2"/>
    <property type="match status" value="1"/>
</dbReference>
<evidence type="ECO:0000259" key="4">
    <source>
        <dbReference type="SMART" id="SM00382"/>
    </source>
</evidence>
<keyword evidence="2" id="KW-0067">ATP-binding</keyword>
<dbReference type="InterPro" id="IPR003959">
    <property type="entry name" value="ATPase_AAA_core"/>
</dbReference>
<dbReference type="RefSeq" id="WP_204572699.1">
    <property type="nucleotide sequence ID" value="NZ_JACJLL010000157.1"/>
</dbReference>
<gene>
    <name evidence="6" type="ORF">H6A19_15630</name>
</gene>
<dbReference type="Pfam" id="PF17871">
    <property type="entry name" value="AAA_lid_9"/>
    <property type="match status" value="1"/>
</dbReference>
<dbReference type="Pfam" id="PF07724">
    <property type="entry name" value="AAA_2"/>
    <property type="match status" value="1"/>
</dbReference>
<dbReference type="SMART" id="SM01086">
    <property type="entry name" value="ClpB_D2-small"/>
    <property type="match status" value="1"/>
</dbReference>
<evidence type="ECO:0000256" key="1">
    <source>
        <dbReference type="ARBA" id="ARBA00022741"/>
    </source>
</evidence>
<accession>A0ABS2FKC5</accession>
<dbReference type="InterPro" id="IPR041546">
    <property type="entry name" value="ClpA/ClpB_AAA_lid"/>
</dbReference>
<comment type="caution">
    <text evidence="6">The sequence shown here is derived from an EMBL/GenBank/DDBJ whole genome shotgun (WGS) entry which is preliminary data.</text>
</comment>
<protein>
    <submittedName>
        <fullName evidence="6">AAA family ATPase</fullName>
    </submittedName>
</protein>
<keyword evidence="3" id="KW-0143">Chaperone</keyword>
<evidence type="ECO:0000313" key="6">
    <source>
        <dbReference type="EMBL" id="MBM6820746.1"/>
    </source>
</evidence>
<dbReference type="CDD" id="cd00009">
    <property type="entry name" value="AAA"/>
    <property type="match status" value="1"/>
</dbReference>
<dbReference type="Proteomes" id="UP000767334">
    <property type="component" value="Unassembled WGS sequence"/>
</dbReference>
<dbReference type="InterPro" id="IPR027417">
    <property type="entry name" value="P-loop_NTPase"/>
</dbReference>
<keyword evidence="1" id="KW-0547">Nucleotide-binding</keyword>
<reference evidence="6 7" key="1">
    <citation type="journal article" date="2021" name="Sci. Rep.">
        <title>The distribution of antibiotic resistance genes in chicken gut microbiota commensals.</title>
        <authorList>
            <person name="Juricova H."/>
            <person name="Matiasovicova J."/>
            <person name="Kubasova T."/>
            <person name="Cejkova D."/>
            <person name="Rychlik I."/>
        </authorList>
    </citation>
    <scope>NUCLEOTIDE SEQUENCE [LARGE SCALE GENOMIC DNA]</scope>
    <source>
        <strain evidence="6 7">An435</strain>
    </source>
</reference>
<organism evidence="6 7">
    <name type="scientific">Clostridium saudiense</name>
    <dbReference type="NCBI Taxonomy" id="1414720"/>
    <lineage>
        <taxon>Bacteria</taxon>
        <taxon>Bacillati</taxon>
        <taxon>Bacillota</taxon>
        <taxon>Clostridia</taxon>
        <taxon>Eubacteriales</taxon>
        <taxon>Clostridiaceae</taxon>
        <taxon>Clostridium</taxon>
    </lineage>
</organism>
<dbReference type="Pfam" id="PF10431">
    <property type="entry name" value="ClpB_D2-small"/>
    <property type="match status" value="1"/>
</dbReference>
<feature type="domain" description="Clp ATPase C-terminal" evidence="5">
    <location>
        <begin position="480"/>
        <end position="569"/>
    </location>
</feature>
<dbReference type="InterPro" id="IPR003593">
    <property type="entry name" value="AAA+_ATPase"/>
</dbReference>